<dbReference type="GO" id="GO:0019369">
    <property type="term" value="P:arachidonate metabolic process"/>
    <property type="evidence" value="ECO:0007669"/>
    <property type="project" value="TreeGrafter"/>
</dbReference>
<dbReference type="GO" id="GO:0016298">
    <property type="term" value="F:lipase activity"/>
    <property type="evidence" value="ECO:0007669"/>
    <property type="project" value="TreeGrafter"/>
</dbReference>
<evidence type="ECO:0000256" key="5">
    <source>
        <dbReference type="ARBA" id="ARBA00022692"/>
    </source>
</evidence>
<keyword evidence="12" id="KW-0472">Membrane</keyword>
<evidence type="ECO:0000256" key="8">
    <source>
        <dbReference type="ARBA" id="ARBA00022837"/>
    </source>
</evidence>
<keyword evidence="7" id="KW-0378">Hydrolase</keyword>
<gene>
    <name evidence="17" type="ORF">CYMTET_15348</name>
</gene>
<protein>
    <recommendedName>
        <fullName evidence="14">sn-1-specific diacylglycerol lipase</fullName>
        <ecNumber evidence="14">3.1.1.116</ecNumber>
    </recommendedName>
</protein>
<evidence type="ECO:0000256" key="7">
    <source>
        <dbReference type="ARBA" id="ARBA00022801"/>
    </source>
</evidence>
<sequence length="556" mass="60449">MTSQNLSWIVQNVESVRRSRNPEGILGRLGFKVTHAASTVAFRMAGSGTRTAFSIARSCCSVATSVAEKSTGMHLSGEAVSACLKSYSGKPVQQDGCELKEISECVVEIAALLRLLFKDSRDFTLSEITRALYAISCLQRVFGPLAMPCPSSADGDHFELDEANILQSYAIPESSVKLVRRLSLSNLSIDEFHNDRILRSLVKSKTVVNLQTASDAKSQPTACGETRSAQEVEELHSMTLYSMVSYGRFFLTVWLRKPELMRLSEDRLIAHYTGIQPECVLHRTDAALHQPACFVVLDHRHSWVVVAVRGTMGIRDLLCDLSCASEDFHCGEFSGRVHGGFLKGAKALARDLEGVVRRAKRQYPHYKLRICGHSMGAGVGALLSIIWHRQFSDLHCYGFGATCVASLGLSRAVAGFVTSVVLGNDMVSRLCLGTVTDMWSAVAALCRDANAGLMEDIVRQSSKVVKWRKAHGGVRDGASSNGVHANENNSGASPDAAVVMWLKSIANVLGASMQSAQRNPRQLPASSPRTACVRIRTPPSSGKLIPPDAKHTLEEM</sequence>
<dbReference type="Gene3D" id="3.40.50.1820">
    <property type="entry name" value="alpha/beta hydrolase"/>
    <property type="match status" value="1"/>
</dbReference>
<evidence type="ECO:0000256" key="9">
    <source>
        <dbReference type="ARBA" id="ARBA00022963"/>
    </source>
</evidence>
<dbReference type="EMBL" id="LGRX02006478">
    <property type="protein sequence ID" value="KAK3276589.1"/>
    <property type="molecule type" value="Genomic_DNA"/>
</dbReference>
<feature type="domain" description="Fungal lipase-type" evidence="16">
    <location>
        <begin position="305"/>
        <end position="431"/>
    </location>
</feature>
<comment type="catalytic activity">
    <reaction evidence="13">
        <text>a 1,2-diacyl-sn-glycerol + H2O = a 2-acylglycerol + a fatty acid + H(+)</text>
        <dbReference type="Rhea" id="RHEA:33275"/>
        <dbReference type="ChEBI" id="CHEBI:15377"/>
        <dbReference type="ChEBI" id="CHEBI:15378"/>
        <dbReference type="ChEBI" id="CHEBI:17389"/>
        <dbReference type="ChEBI" id="CHEBI:17815"/>
        <dbReference type="ChEBI" id="CHEBI:28868"/>
        <dbReference type="EC" id="3.1.1.116"/>
    </reaction>
    <physiologicalReaction direction="left-to-right" evidence="13">
        <dbReference type="Rhea" id="RHEA:33276"/>
    </physiologicalReaction>
</comment>
<dbReference type="GO" id="GO:0005886">
    <property type="term" value="C:plasma membrane"/>
    <property type="evidence" value="ECO:0007669"/>
    <property type="project" value="UniProtKB-SubCell"/>
</dbReference>
<dbReference type="SUPFAM" id="SSF53474">
    <property type="entry name" value="alpha/beta-Hydrolases"/>
    <property type="match status" value="1"/>
</dbReference>
<organism evidence="17 18">
    <name type="scientific">Cymbomonas tetramitiformis</name>
    <dbReference type="NCBI Taxonomy" id="36881"/>
    <lineage>
        <taxon>Eukaryota</taxon>
        <taxon>Viridiplantae</taxon>
        <taxon>Chlorophyta</taxon>
        <taxon>Pyramimonadophyceae</taxon>
        <taxon>Pyramimonadales</taxon>
        <taxon>Pyramimonadaceae</taxon>
        <taxon>Cymbomonas</taxon>
    </lineage>
</organism>
<evidence type="ECO:0000256" key="15">
    <source>
        <dbReference type="SAM" id="MobiDB-lite"/>
    </source>
</evidence>
<comment type="subcellular location">
    <subcellularLocation>
        <location evidence="2">Cell membrane</location>
        <topology evidence="2">Multi-pass membrane protein</topology>
    </subcellularLocation>
</comment>
<keyword evidence="6" id="KW-0479">Metal-binding</keyword>
<dbReference type="PANTHER" id="PTHR45792:SF8">
    <property type="entry name" value="DIACYLGLYCEROL LIPASE-ALPHA"/>
    <property type="match status" value="1"/>
</dbReference>
<proteinExistence type="predicted"/>
<dbReference type="AlphaFoldDB" id="A0AAE0L9E2"/>
<keyword evidence="4" id="KW-0597">Phosphoprotein</keyword>
<evidence type="ECO:0000256" key="3">
    <source>
        <dbReference type="ARBA" id="ARBA00022475"/>
    </source>
</evidence>
<keyword evidence="3" id="KW-1003">Cell membrane</keyword>
<keyword evidence="9" id="KW-0442">Lipid degradation</keyword>
<dbReference type="Proteomes" id="UP001190700">
    <property type="component" value="Unassembled WGS sequence"/>
</dbReference>
<evidence type="ECO:0000256" key="4">
    <source>
        <dbReference type="ARBA" id="ARBA00022553"/>
    </source>
</evidence>
<dbReference type="PANTHER" id="PTHR45792">
    <property type="entry name" value="DIACYLGLYCEROL LIPASE HOMOLOG-RELATED"/>
    <property type="match status" value="1"/>
</dbReference>
<comment type="caution">
    <text evidence="17">The sequence shown here is derived from an EMBL/GenBank/DDBJ whole genome shotgun (WGS) entry which is preliminary data.</text>
</comment>
<keyword evidence="18" id="KW-1185">Reference proteome</keyword>
<evidence type="ECO:0000256" key="1">
    <source>
        <dbReference type="ARBA" id="ARBA00001913"/>
    </source>
</evidence>
<evidence type="ECO:0000256" key="6">
    <source>
        <dbReference type="ARBA" id="ARBA00022723"/>
    </source>
</evidence>
<dbReference type="CDD" id="cd00519">
    <property type="entry name" value="Lipase_3"/>
    <property type="match status" value="1"/>
</dbReference>
<dbReference type="GO" id="GO:0046872">
    <property type="term" value="F:metal ion binding"/>
    <property type="evidence" value="ECO:0007669"/>
    <property type="project" value="UniProtKB-KW"/>
</dbReference>
<dbReference type="InterPro" id="IPR052214">
    <property type="entry name" value="DAG_Lipase-Related"/>
</dbReference>
<keyword evidence="10" id="KW-1133">Transmembrane helix</keyword>
<keyword evidence="8" id="KW-0106">Calcium</keyword>
<evidence type="ECO:0000259" key="16">
    <source>
        <dbReference type="Pfam" id="PF01764"/>
    </source>
</evidence>
<evidence type="ECO:0000256" key="12">
    <source>
        <dbReference type="ARBA" id="ARBA00023136"/>
    </source>
</evidence>
<name>A0AAE0L9E2_9CHLO</name>
<keyword evidence="5" id="KW-0812">Transmembrane</keyword>
<evidence type="ECO:0000313" key="18">
    <source>
        <dbReference type="Proteomes" id="UP001190700"/>
    </source>
</evidence>
<keyword evidence="11" id="KW-0443">Lipid metabolism</keyword>
<evidence type="ECO:0000256" key="14">
    <source>
        <dbReference type="ARBA" id="ARBA00026104"/>
    </source>
</evidence>
<reference evidence="17 18" key="1">
    <citation type="journal article" date="2015" name="Genome Biol. Evol.">
        <title>Comparative Genomics of a Bacterivorous Green Alga Reveals Evolutionary Causalities and Consequences of Phago-Mixotrophic Mode of Nutrition.</title>
        <authorList>
            <person name="Burns J.A."/>
            <person name="Paasch A."/>
            <person name="Narechania A."/>
            <person name="Kim E."/>
        </authorList>
    </citation>
    <scope>NUCLEOTIDE SEQUENCE [LARGE SCALE GENOMIC DNA]</scope>
    <source>
        <strain evidence="17 18">PLY_AMNH</strain>
    </source>
</reference>
<dbReference type="GO" id="GO:0046340">
    <property type="term" value="P:diacylglycerol catabolic process"/>
    <property type="evidence" value="ECO:0007669"/>
    <property type="project" value="TreeGrafter"/>
</dbReference>
<accession>A0AAE0L9E2</accession>
<evidence type="ECO:0000256" key="13">
    <source>
        <dbReference type="ARBA" id="ARBA00024531"/>
    </source>
</evidence>
<evidence type="ECO:0000256" key="10">
    <source>
        <dbReference type="ARBA" id="ARBA00022989"/>
    </source>
</evidence>
<dbReference type="EC" id="3.1.1.116" evidence="14"/>
<evidence type="ECO:0000256" key="11">
    <source>
        <dbReference type="ARBA" id="ARBA00023098"/>
    </source>
</evidence>
<comment type="cofactor">
    <cofactor evidence="1">
        <name>Ca(2+)</name>
        <dbReference type="ChEBI" id="CHEBI:29108"/>
    </cofactor>
</comment>
<evidence type="ECO:0000313" key="17">
    <source>
        <dbReference type="EMBL" id="KAK3276589.1"/>
    </source>
</evidence>
<dbReference type="InterPro" id="IPR029058">
    <property type="entry name" value="AB_hydrolase_fold"/>
</dbReference>
<evidence type="ECO:0000256" key="2">
    <source>
        <dbReference type="ARBA" id="ARBA00004651"/>
    </source>
</evidence>
<dbReference type="Pfam" id="PF01764">
    <property type="entry name" value="Lipase_3"/>
    <property type="match status" value="1"/>
</dbReference>
<feature type="region of interest" description="Disordered" evidence="15">
    <location>
        <begin position="537"/>
        <end position="556"/>
    </location>
</feature>
<dbReference type="InterPro" id="IPR002921">
    <property type="entry name" value="Fungal_lipase-type"/>
</dbReference>